<evidence type="ECO:0000256" key="1">
    <source>
        <dbReference type="ARBA" id="ARBA00009437"/>
    </source>
</evidence>
<evidence type="ECO:0000313" key="7">
    <source>
        <dbReference type="Proteomes" id="UP000219331"/>
    </source>
</evidence>
<dbReference type="EMBL" id="OBML01000012">
    <property type="protein sequence ID" value="SOC22431.1"/>
    <property type="molecule type" value="Genomic_DNA"/>
</dbReference>
<dbReference type="PANTHER" id="PTHR30126:SF39">
    <property type="entry name" value="HTH-TYPE TRANSCRIPTIONAL REGULATOR CYSL"/>
    <property type="match status" value="1"/>
</dbReference>
<keyword evidence="3" id="KW-0238">DNA-binding</keyword>
<dbReference type="InterPro" id="IPR005119">
    <property type="entry name" value="LysR_subst-bd"/>
</dbReference>
<proteinExistence type="inferred from homology"/>
<evidence type="ECO:0000256" key="2">
    <source>
        <dbReference type="ARBA" id="ARBA00023015"/>
    </source>
</evidence>
<organism evidence="6 7">
    <name type="scientific">Stappia indica</name>
    <dbReference type="NCBI Taxonomy" id="538381"/>
    <lineage>
        <taxon>Bacteria</taxon>
        <taxon>Pseudomonadati</taxon>
        <taxon>Pseudomonadota</taxon>
        <taxon>Alphaproteobacteria</taxon>
        <taxon>Hyphomicrobiales</taxon>
        <taxon>Stappiaceae</taxon>
        <taxon>Stappia</taxon>
    </lineage>
</organism>
<evidence type="ECO:0000256" key="3">
    <source>
        <dbReference type="ARBA" id="ARBA00023125"/>
    </source>
</evidence>
<sequence length="297" mass="31660">MTLEQLRIFMAVAEREHVTRAAEALNLTQSTISAAIAALEARHDVRLFDRVGRNIRLTEAGRVFLPEARAVLARAEAAGEVLADLAGLRRGSIRIAASQTVGNYWLPARLKAFREAHPHLGVSLAIGNSEQVAAWTREGEADLGMVEGPVADPDLSPVEVGHDRMVLVLPRDHPVARRGIVNADALTALTFVAREAGSGTGLMLERLAKSFGLAPADLRISMELPSNEALRSAVEAGAGAAVLSSLVAEGVVRSGQLSALELSLPPRPFFVLRHRARHLSPAARAFLQALEVPADAT</sequence>
<dbReference type="FunFam" id="1.10.10.10:FF:000001">
    <property type="entry name" value="LysR family transcriptional regulator"/>
    <property type="match status" value="1"/>
</dbReference>
<dbReference type="PANTHER" id="PTHR30126">
    <property type="entry name" value="HTH-TYPE TRANSCRIPTIONAL REGULATOR"/>
    <property type="match status" value="1"/>
</dbReference>
<keyword evidence="2" id="KW-0805">Transcription regulation</keyword>
<gene>
    <name evidence="6" type="ORF">SAMN05421512_11266</name>
</gene>
<protein>
    <submittedName>
        <fullName evidence="6">Transcriptional regulator, LysR family</fullName>
    </submittedName>
</protein>
<dbReference type="AlphaFoldDB" id="A0A285TJZ3"/>
<dbReference type="RefSeq" id="WP_097176103.1">
    <property type="nucleotide sequence ID" value="NZ_OBML01000012.1"/>
</dbReference>
<dbReference type="PRINTS" id="PR00039">
    <property type="entry name" value="HTHLYSR"/>
</dbReference>
<dbReference type="OrthoDB" id="9803735at2"/>
<dbReference type="Pfam" id="PF03466">
    <property type="entry name" value="LysR_substrate"/>
    <property type="match status" value="1"/>
</dbReference>
<dbReference type="InterPro" id="IPR036390">
    <property type="entry name" value="WH_DNA-bd_sf"/>
</dbReference>
<dbReference type="Proteomes" id="UP000219331">
    <property type="component" value="Unassembled WGS sequence"/>
</dbReference>
<evidence type="ECO:0000313" key="6">
    <source>
        <dbReference type="EMBL" id="SOC22431.1"/>
    </source>
</evidence>
<dbReference type="Pfam" id="PF00126">
    <property type="entry name" value="HTH_1"/>
    <property type="match status" value="1"/>
</dbReference>
<dbReference type="SUPFAM" id="SSF53850">
    <property type="entry name" value="Periplasmic binding protein-like II"/>
    <property type="match status" value="1"/>
</dbReference>
<dbReference type="InterPro" id="IPR036388">
    <property type="entry name" value="WH-like_DNA-bd_sf"/>
</dbReference>
<keyword evidence="4" id="KW-0804">Transcription</keyword>
<feature type="domain" description="HTH lysR-type" evidence="5">
    <location>
        <begin position="1"/>
        <end position="58"/>
    </location>
</feature>
<evidence type="ECO:0000256" key="4">
    <source>
        <dbReference type="ARBA" id="ARBA00023163"/>
    </source>
</evidence>
<accession>A0A285TJZ3</accession>
<reference evidence="6 7" key="1">
    <citation type="submission" date="2017-08" db="EMBL/GenBank/DDBJ databases">
        <authorList>
            <person name="de Groot N.N."/>
        </authorList>
    </citation>
    <scope>NUCLEOTIDE SEQUENCE [LARGE SCALE GENOMIC DNA]</scope>
    <source>
        <strain evidence="6 7">USBA 352</strain>
    </source>
</reference>
<dbReference type="SUPFAM" id="SSF46785">
    <property type="entry name" value="Winged helix' DNA-binding domain"/>
    <property type="match status" value="1"/>
</dbReference>
<dbReference type="GO" id="GO:0003700">
    <property type="term" value="F:DNA-binding transcription factor activity"/>
    <property type="evidence" value="ECO:0007669"/>
    <property type="project" value="InterPro"/>
</dbReference>
<dbReference type="Gene3D" id="1.10.10.10">
    <property type="entry name" value="Winged helix-like DNA-binding domain superfamily/Winged helix DNA-binding domain"/>
    <property type="match status" value="1"/>
</dbReference>
<dbReference type="Gene3D" id="3.40.190.290">
    <property type="match status" value="1"/>
</dbReference>
<name>A0A285TJZ3_9HYPH</name>
<keyword evidence="7" id="KW-1185">Reference proteome</keyword>
<dbReference type="InterPro" id="IPR000847">
    <property type="entry name" value="LysR_HTH_N"/>
</dbReference>
<dbReference type="PROSITE" id="PS50931">
    <property type="entry name" value="HTH_LYSR"/>
    <property type="match status" value="1"/>
</dbReference>
<dbReference type="GO" id="GO:0000976">
    <property type="term" value="F:transcription cis-regulatory region binding"/>
    <property type="evidence" value="ECO:0007669"/>
    <property type="project" value="TreeGrafter"/>
</dbReference>
<dbReference type="STRING" id="538381.GCA_001696535_00861"/>
<comment type="similarity">
    <text evidence="1">Belongs to the LysR transcriptional regulatory family.</text>
</comment>
<evidence type="ECO:0000259" key="5">
    <source>
        <dbReference type="PROSITE" id="PS50931"/>
    </source>
</evidence>